<comment type="similarity">
    <text evidence="7">Belongs to the RecR family.</text>
</comment>
<dbReference type="InterPro" id="IPR023627">
    <property type="entry name" value="Rcmb_RecR"/>
</dbReference>
<dbReference type="HAMAP" id="MF_00017">
    <property type="entry name" value="RecR"/>
    <property type="match status" value="1"/>
</dbReference>
<dbReference type="RefSeq" id="WP_036433775.1">
    <property type="nucleotide sequence ID" value="NZ_LR215039.1"/>
</dbReference>
<evidence type="ECO:0000256" key="7">
    <source>
        <dbReference type="HAMAP-Rule" id="MF_00017"/>
    </source>
</evidence>
<dbReference type="Gene3D" id="6.10.250.240">
    <property type="match status" value="1"/>
</dbReference>
<dbReference type="GO" id="GO:0006310">
    <property type="term" value="P:DNA recombination"/>
    <property type="evidence" value="ECO:0007669"/>
    <property type="project" value="UniProtKB-UniRule"/>
</dbReference>
<organism evidence="9 10">
    <name type="scientific">Mycoplasmopsis columboralis</name>
    <dbReference type="NCBI Taxonomy" id="171282"/>
    <lineage>
        <taxon>Bacteria</taxon>
        <taxon>Bacillati</taxon>
        <taxon>Mycoplasmatota</taxon>
        <taxon>Mycoplasmoidales</taxon>
        <taxon>Metamycoplasmataceae</taxon>
        <taxon>Mycoplasmopsis</taxon>
    </lineage>
</organism>
<dbReference type="KEGG" id="mcou:NCTC10179_00362"/>
<evidence type="ECO:0000256" key="5">
    <source>
        <dbReference type="ARBA" id="ARBA00023172"/>
    </source>
</evidence>
<dbReference type="AlphaFoldDB" id="A0A449B6F4"/>
<gene>
    <name evidence="7 9" type="primary">recR</name>
    <name evidence="9" type="ORF">NCTC10179_00362</name>
</gene>
<feature type="zinc finger region" description="C4-type" evidence="7">
    <location>
        <begin position="57"/>
        <end position="72"/>
    </location>
</feature>
<dbReference type="InterPro" id="IPR000093">
    <property type="entry name" value="DNA_Rcmb_RecR"/>
</dbReference>
<dbReference type="SUPFAM" id="SSF111304">
    <property type="entry name" value="Recombination protein RecR"/>
    <property type="match status" value="1"/>
</dbReference>
<name>A0A449B6F4_9BACT</name>
<dbReference type="Pfam" id="PF13662">
    <property type="entry name" value="Toprim_4"/>
    <property type="match status" value="1"/>
</dbReference>
<evidence type="ECO:0000256" key="3">
    <source>
        <dbReference type="ARBA" id="ARBA00022771"/>
    </source>
</evidence>
<dbReference type="Gene3D" id="3.40.1360.10">
    <property type="match status" value="1"/>
</dbReference>
<dbReference type="GO" id="GO:0006281">
    <property type="term" value="P:DNA repair"/>
    <property type="evidence" value="ECO:0007669"/>
    <property type="project" value="UniProtKB-UniRule"/>
</dbReference>
<dbReference type="Proteomes" id="UP000289497">
    <property type="component" value="Chromosome"/>
</dbReference>
<evidence type="ECO:0000313" key="10">
    <source>
        <dbReference type="Proteomes" id="UP000289497"/>
    </source>
</evidence>
<protein>
    <recommendedName>
        <fullName evidence="7">Recombination protein RecR</fullName>
    </recommendedName>
</protein>
<reference evidence="9 10" key="1">
    <citation type="submission" date="2019-01" db="EMBL/GenBank/DDBJ databases">
        <authorList>
            <consortium name="Pathogen Informatics"/>
        </authorList>
    </citation>
    <scope>NUCLEOTIDE SEQUENCE [LARGE SCALE GENOMIC DNA]</scope>
    <source>
        <strain evidence="9 10">NCTC10179</strain>
    </source>
</reference>
<evidence type="ECO:0000256" key="6">
    <source>
        <dbReference type="ARBA" id="ARBA00023204"/>
    </source>
</evidence>
<sequence>MFDSDSIQKFIEEIRKLPNISKKQAEKIVLWVLNNDEQTVGILANSFKRLKERIRFCNLCQSPSEIDYCKYCDNSNRENQLLIVENFAIIDKIEQAGFYKGKYYTFKNLLKNESNVDATLFEINNLKEYAKTFDEIILGISPTLTGEMTNVLIKKELTKLGLNVSQLAIGVPVGASMDYIDELTLKFSLMHRQK</sequence>
<dbReference type="InterPro" id="IPR006171">
    <property type="entry name" value="TOPRIM_dom"/>
</dbReference>
<dbReference type="PROSITE" id="PS50880">
    <property type="entry name" value="TOPRIM"/>
    <property type="match status" value="1"/>
</dbReference>
<keyword evidence="10" id="KW-1185">Reference proteome</keyword>
<evidence type="ECO:0000259" key="8">
    <source>
        <dbReference type="PROSITE" id="PS50880"/>
    </source>
</evidence>
<dbReference type="Gene3D" id="1.10.8.420">
    <property type="entry name" value="RecR Domain 1"/>
    <property type="match status" value="1"/>
</dbReference>
<keyword evidence="1 7" id="KW-0479">Metal-binding</keyword>
<dbReference type="Pfam" id="PF21175">
    <property type="entry name" value="RecR_C"/>
    <property type="match status" value="1"/>
</dbReference>
<evidence type="ECO:0000313" key="9">
    <source>
        <dbReference type="EMBL" id="VEU76191.1"/>
    </source>
</evidence>
<keyword evidence="2 7" id="KW-0227">DNA damage</keyword>
<dbReference type="PANTHER" id="PTHR30446">
    <property type="entry name" value="RECOMBINATION PROTEIN RECR"/>
    <property type="match status" value="1"/>
</dbReference>
<dbReference type="EMBL" id="LR215039">
    <property type="protein sequence ID" value="VEU76191.1"/>
    <property type="molecule type" value="Genomic_DNA"/>
</dbReference>
<dbReference type="OrthoDB" id="9802672at2"/>
<evidence type="ECO:0000256" key="1">
    <source>
        <dbReference type="ARBA" id="ARBA00022723"/>
    </source>
</evidence>
<keyword evidence="3 7" id="KW-0863">Zinc-finger</keyword>
<keyword evidence="6 7" id="KW-0234">DNA repair</keyword>
<dbReference type="GO" id="GO:0008270">
    <property type="term" value="F:zinc ion binding"/>
    <property type="evidence" value="ECO:0007669"/>
    <property type="project" value="UniProtKB-KW"/>
</dbReference>
<dbReference type="PANTHER" id="PTHR30446:SF0">
    <property type="entry name" value="RECOMBINATION PROTEIN RECR"/>
    <property type="match status" value="1"/>
</dbReference>
<comment type="function">
    <text evidence="7">May play a role in DNA repair. It seems to be involved in an RecBC-independent recombinational process of DNA repair. It may act with RecF and RecO.</text>
</comment>
<dbReference type="GO" id="GO:0003677">
    <property type="term" value="F:DNA binding"/>
    <property type="evidence" value="ECO:0007669"/>
    <property type="project" value="UniProtKB-UniRule"/>
</dbReference>
<accession>A0A449B6F4</accession>
<feature type="domain" description="Toprim" evidence="8">
    <location>
        <begin position="79"/>
        <end position="172"/>
    </location>
</feature>
<keyword evidence="4 7" id="KW-0862">Zinc</keyword>
<keyword evidence="5 7" id="KW-0233">DNA recombination</keyword>
<evidence type="ECO:0000256" key="4">
    <source>
        <dbReference type="ARBA" id="ARBA00022833"/>
    </source>
</evidence>
<evidence type="ECO:0000256" key="2">
    <source>
        <dbReference type="ARBA" id="ARBA00022763"/>
    </source>
</evidence>
<proteinExistence type="inferred from homology"/>